<accession>A0A9I9DSN3</accession>
<dbReference type="Gramene" id="MELO3C023152.2.1">
    <property type="protein sequence ID" value="MELO3C023152.2.1"/>
    <property type="gene ID" value="MELO3C023152.2"/>
</dbReference>
<name>A0A9I9DSN3_CUCME</name>
<reference evidence="1" key="1">
    <citation type="submission" date="2023-03" db="UniProtKB">
        <authorList>
            <consortium name="EnsemblPlants"/>
        </authorList>
    </citation>
    <scope>IDENTIFICATION</scope>
</reference>
<evidence type="ECO:0000313" key="1">
    <source>
        <dbReference type="EnsemblPlants" id="MELO3C023152.2.1"/>
    </source>
</evidence>
<dbReference type="AlphaFoldDB" id="A0A9I9DSN3"/>
<sequence length="55" mass="6376">MQRCVIRSQECIERDYVDVETDVDKNVVRGSPDALTGRRRQRVTTDAMFVDMVNT</sequence>
<protein>
    <submittedName>
        <fullName evidence="1">Uncharacterized protein</fullName>
    </submittedName>
</protein>
<organism evidence="1">
    <name type="scientific">Cucumis melo</name>
    <name type="common">Muskmelon</name>
    <dbReference type="NCBI Taxonomy" id="3656"/>
    <lineage>
        <taxon>Eukaryota</taxon>
        <taxon>Viridiplantae</taxon>
        <taxon>Streptophyta</taxon>
        <taxon>Embryophyta</taxon>
        <taxon>Tracheophyta</taxon>
        <taxon>Spermatophyta</taxon>
        <taxon>Magnoliopsida</taxon>
        <taxon>eudicotyledons</taxon>
        <taxon>Gunneridae</taxon>
        <taxon>Pentapetalae</taxon>
        <taxon>rosids</taxon>
        <taxon>fabids</taxon>
        <taxon>Cucurbitales</taxon>
        <taxon>Cucurbitaceae</taxon>
        <taxon>Benincaseae</taxon>
        <taxon>Cucumis</taxon>
    </lineage>
</organism>
<dbReference type="EnsemblPlants" id="MELO3C023152.2.1">
    <property type="protein sequence ID" value="MELO3C023152.2.1"/>
    <property type="gene ID" value="MELO3C023152.2"/>
</dbReference>
<proteinExistence type="predicted"/>